<organism evidence="1 2">
    <name type="scientific">Cordylochernes scorpioides</name>
    <dbReference type="NCBI Taxonomy" id="51811"/>
    <lineage>
        <taxon>Eukaryota</taxon>
        <taxon>Metazoa</taxon>
        <taxon>Ecdysozoa</taxon>
        <taxon>Arthropoda</taxon>
        <taxon>Chelicerata</taxon>
        <taxon>Arachnida</taxon>
        <taxon>Pseudoscorpiones</taxon>
        <taxon>Cheliferoidea</taxon>
        <taxon>Chernetidae</taxon>
        <taxon>Cordylochernes</taxon>
    </lineage>
</organism>
<evidence type="ECO:0000313" key="2">
    <source>
        <dbReference type="Proteomes" id="UP001235939"/>
    </source>
</evidence>
<protein>
    <submittedName>
        <fullName evidence="1">Uncharacterized protein</fullName>
    </submittedName>
</protein>
<gene>
    <name evidence="1" type="ORF">LAZ67_2002744</name>
</gene>
<proteinExistence type="predicted"/>
<dbReference type="Proteomes" id="UP001235939">
    <property type="component" value="Chromosome 02"/>
</dbReference>
<name>A0ABY6K6W8_9ARAC</name>
<sequence length="113" mass="12812">MMMFGHMLQHPLKRSNGKSYPTRRIAQTVILPIINSSDQCNMAWLTSTSPTTMKRSKGQCDKEIGPRKIKDVANIPGRRRPVLDVNDLMHNSSRWSWSGRDFVSRSNIPSSGL</sequence>
<accession>A0ABY6K6W8</accession>
<evidence type="ECO:0000313" key="1">
    <source>
        <dbReference type="EMBL" id="UYV62985.1"/>
    </source>
</evidence>
<keyword evidence="2" id="KW-1185">Reference proteome</keyword>
<reference evidence="1 2" key="1">
    <citation type="submission" date="2022-01" db="EMBL/GenBank/DDBJ databases">
        <title>A chromosomal length assembly of Cordylochernes scorpioides.</title>
        <authorList>
            <person name="Zeh D."/>
            <person name="Zeh J."/>
        </authorList>
    </citation>
    <scope>NUCLEOTIDE SEQUENCE [LARGE SCALE GENOMIC DNA]</scope>
    <source>
        <strain evidence="1">IN4F17</strain>
        <tissue evidence="1">Whole Body</tissue>
    </source>
</reference>
<dbReference type="EMBL" id="CP092864">
    <property type="protein sequence ID" value="UYV62985.1"/>
    <property type="molecule type" value="Genomic_DNA"/>
</dbReference>